<dbReference type="InterPro" id="IPR016152">
    <property type="entry name" value="PTrfase/Anion_transptr"/>
</dbReference>
<dbReference type="CDD" id="cd00211">
    <property type="entry name" value="PTS_IIA_fru"/>
    <property type="match status" value="1"/>
</dbReference>
<keyword evidence="2" id="KW-0813">Transport</keyword>
<keyword evidence="5" id="KW-0808">Transferase</keyword>
<dbReference type="InterPro" id="IPR002178">
    <property type="entry name" value="PTS_EIIA_type-2_dom"/>
</dbReference>
<dbReference type="PROSITE" id="PS51094">
    <property type="entry name" value="PTS_EIIA_TYPE_2"/>
    <property type="match status" value="1"/>
</dbReference>
<evidence type="ECO:0000256" key="3">
    <source>
        <dbReference type="ARBA" id="ARBA00022490"/>
    </source>
</evidence>
<comment type="function">
    <text evidence="8">The phosphoenolpyruvate-dependent sugar phosphotransferase system (sugar PTS), a major carbohydrate active transport system, catalyzes the phosphorylation of incoming sugar substrates concomitantly with their translocation across the cell membrane. The enzyme II UlaABC PTS system is involved in ascorbate transport.</text>
</comment>
<keyword evidence="4" id="KW-0597">Phosphoprotein</keyword>
<accession>A0ABT7CA49</accession>
<keyword evidence="6" id="KW-0598">Phosphotransferase system</keyword>
<name>A0ABT7CA49_9MICO</name>
<dbReference type="SUPFAM" id="SSF55804">
    <property type="entry name" value="Phoshotransferase/anion transport protein"/>
    <property type="match status" value="1"/>
</dbReference>
<sequence>MSNDVLPVSAIRFKAEAADWREAITISGDLLVASGATTDEYTEAMVKTVEELGPYMVIAPGFALAHSRPSEAVKRTGLSWVTLAEPVEFGSQANDPVDLVVGLAALDHDSHIQVMSKLAGVLANAEVLAQLRASTDPEEIRAALLGD</sequence>
<evidence type="ECO:0000256" key="10">
    <source>
        <dbReference type="ARBA" id="ARBA00042072"/>
    </source>
</evidence>
<reference evidence="12" key="2">
    <citation type="journal article" date="2022" name="Sci. Rep.">
        <title>In silico prediction of the enzymes involved in the degradation of the herbicide molinate by Gulosibacter molinativorax ON4T.</title>
        <authorList>
            <person name="Lopes A.R."/>
            <person name="Bunin E."/>
            <person name="Viana A.T."/>
            <person name="Froufe H."/>
            <person name="Munoz-Merida A."/>
            <person name="Pinho D."/>
            <person name="Figueiredo J."/>
            <person name="Barroso C."/>
            <person name="Vaz-Moreira I."/>
            <person name="Bellanger X."/>
            <person name="Egas C."/>
            <person name="Nunes O.C."/>
        </authorList>
    </citation>
    <scope>NUCLEOTIDE SEQUENCE</scope>
    <source>
        <strain evidence="12">ON4</strain>
    </source>
</reference>
<dbReference type="InterPro" id="IPR051351">
    <property type="entry name" value="Ascorbate-PTS_EIIA_comp"/>
</dbReference>
<evidence type="ECO:0000256" key="9">
    <source>
        <dbReference type="ARBA" id="ARBA00041175"/>
    </source>
</evidence>
<gene>
    <name evidence="12" type="ORF">C7K25_09625</name>
</gene>
<dbReference type="Pfam" id="PF00359">
    <property type="entry name" value="PTS_EIIA_2"/>
    <property type="match status" value="1"/>
</dbReference>
<evidence type="ECO:0000256" key="1">
    <source>
        <dbReference type="ARBA" id="ARBA00004496"/>
    </source>
</evidence>
<dbReference type="Gene3D" id="3.40.930.10">
    <property type="entry name" value="Mannitol-specific EII, Chain A"/>
    <property type="match status" value="1"/>
</dbReference>
<dbReference type="PANTHER" id="PTHR36203">
    <property type="entry name" value="ASCORBATE-SPECIFIC PTS SYSTEM EIIA COMPONENT"/>
    <property type="match status" value="1"/>
</dbReference>
<dbReference type="RefSeq" id="WP_026936990.1">
    <property type="nucleotide sequence ID" value="NZ_CP028426.1"/>
</dbReference>
<evidence type="ECO:0000256" key="7">
    <source>
        <dbReference type="ARBA" id="ARBA00022777"/>
    </source>
</evidence>
<keyword evidence="3" id="KW-0963">Cytoplasm</keyword>
<dbReference type="Proteomes" id="UP001170379">
    <property type="component" value="Unassembled WGS sequence"/>
</dbReference>
<evidence type="ECO:0000313" key="13">
    <source>
        <dbReference type="Proteomes" id="UP001170379"/>
    </source>
</evidence>
<evidence type="ECO:0000256" key="6">
    <source>
        <dbReference type="ARBA" id="ARBA00022683"/>
    </source>
</evidence>
<evidence type="ECO:0000313" key="12">
    <source>
        <dbReference type="EMBL" id="MDJ1371622.1"/>
    </source>
</evidence>
<keyword evidence="13" id="KW-1185">Reference proteome</keyword>
<reference evidence="12" key="1">
    <citation type="submission" date="2018-03" db="EMBL/GenBank/DDBJ databases">
        <authorList>
            <person name="Nunes O.C."/>
            <person name="Lopes A.R."/>
            <person name="Froufe H."/>
            <person name="Munoz-Merida A."/>
            <person name="Barroso C."/>
            <person name="Egas C."/>
        </authorList>
    </citation>
    <scope>NUCLEOTIDE SEQUENCE</scope>
    <source>
        <strain evidence="12">ON4</strain>
    </source>
</reference>
<organism evidence="12 13">
    <name type="scientific">Gulosibacter molinativorax</name>
    <dbReference type="NCBI Taxonomy" id="256821"/>
    <lineage>
        <taxon>Bacteria</taxon>
        <taxon>Bacillati</taxon>
        <taxon>Actinomycetota</taxon>
        <taxon>Actinomycetes</taxon>
        <taxon>Micrococcales</taxon>
        <taxon>Microbacteriaceae</taxon>
        <taxon>Gulosibacter</taxon>
    </lineage>
</organism>
<feature type="domain" description="PTS EIIA type-2" evidence="11">
    <location>
        <begin position="4"/>
        <end position="147"/>
    </location>
</feature>
<evidence type="ECO:0000259" key="11">
    <source>
        <dbReference type="PROSITE" id="PS51094"/>
    </source>
</evidence>
<evidence type="ECO:0000256" key="2">
    <source>
        <dbReference type="ARBA" id="ARBA00022448"/>
    </source>
</evidence>
<evidence type="ECO:0000256" key="8">
    <source>
        <dbReference type="ARBA" id="ARBA00037387"/>
    </source>
</evidence>
<dbReference type="EMBL" id="PXVD01000014">
    <property type="protein sequence ID" value="MDJ1371622.1"/>
    <property type="molecule type" value="Genomic_DNA"/>
</dbReference>
<comment type="caution">
    <text evidence="12">The sequence shown here is derived from an EMBL/GenBank/DDBJ whole genome shotgun (WGS) entry which is preliminary data.</text>
</comment>
<comment type="subcellular location">
    <subcellularLocation>
        <location evidence="1">Cytoplasm</location>
    </subcellularLocation>
</comment>
<protein>
    <recommendedName>
        <fullName evidence="9">Ascorbate-specific PTS system EIIA component</fullName>
    </recommendedName>
    <alternativeName>
        <fullName evidence="10">Ascorbate-specific phosphotransferase enzyme IIA component</fullName>
    </alternativeName>
</protein>
<evidence type="ECO:0000256" key="4">
    <source>
        <dbReference type="ARBA" id="ARBA00022553"/>
    </source>
</evidence>
<evidence type="ECO:0000256" key="5">
    <source>
        <dbReference type="ARBA" id="ARBA00022679"/>
    </source>
</evidence>
<keyword evidence="7" id="KW-0418">Kinase</keyword>
<proteinExistence type="predicted"/>
<dbReference type="PANTHER" id="PTHR36203:SF1">
    <property type="entry name" value="ASCORBATE-SPECIFIC PTS SYSTEM EIIA COMPONENT"/>
    <property type="match status" value="1"/>
</dbReference>